<organism evidence="18 19">
    <name type="scientific">Methylomonas paludis</name>
    <dbReference type="NCBI Taxonomy" id="1173101"/>
    <lineage>
        <taxon>Bacteria</taxon>
        <taxon>Pseudomonadati</taxon>
        <taxon>Pseudomonadota</taxon>
        <taxon>Gammaproteobacteria</taxon>
        <taxon>Methylococcales</taxon>
        <taxon>Methylococcaceae</taxon>
        <taxon>Methylomonas</taxon>
    </lineage>
</organism>
<evidence type="ECO:0000256" key="6">
    <source>
        <dbReference type="ARBA" id="ARBA00022692"/>
    </source>
</evidence>
<dbReference type="GO" id="GO:0016020">
    <property type="term" value="C:membrane"/>
    <property type="evidence" value="ECO:0007669"/>
    <property type="project" value="UniProtKB-SubCell"/>
</dbReference>
<gene>
    <name evidence="18" type="ORF">KEF85_16450</name>
</gene>
<evidence type="ECO:0000256" key="8">
    <source>
        <dbReference type="ARBA" id="ARBA00022777"/>
    </source>
</evidence>
<keyword evidence="8" id="KW-0418">Kinase</keyword>
<dbReference type="SMART" id="SM00304">
    <property type="entry name" value="HAMP"/>
    <property type="match status" value="1"/>
</dbReference>
<keyword evidence="19" id="KW-1185">Reference proteome</keyword>
<evidence type="ECO:0000259" key="15">
    <source>
        <dbReference type="PROSITE" id="PS50109"/>
    </source>
</evidence>
<dbReference type="KEGG" id="mpad:KEF85_16450"/>
<dbReference type="InterPro" id="IPR004358">
    <property type="entry name" value="Sig_transdc_His_kin-like_C"/>
</dbReference>
<evidence type="ECO:0000313" key="19">
    <source>
        <dbReference type="Proteomes" id="UP000676649"/>
    </source>
</evidence>
<dbReference type="InterPro" id="IPR036890">
    <property type="entry name" value="HATPase_C_sf"/>
</dbReference>
<evidence type="ECO:0000259" key="17">
    <source>
        <dbReference type="PROSITE" id="PS50885"/>
    </source>
</evidence>
<evidence type="ECO:0000256" key="4">
    <source>
        <dbReference type="ARBA" id="ARBA00022553"/>
    </source>
</evidence>
<dbReference type="GO" id="GO:0000155">
    <property type="term" value="F:phosphorelay sensor kinase activity"/>
    <property type="evidence" value="ECO:0007669"/>
    <property type="project" value="InterPro"/>
</dbReference>
<dbReference type="PANTHER" id="PTHR45339:SF1">
    <property type="entry name" value="HYBRID SIGNAL TRANSDUCTION HISTIDINE KINASE J"/>
    <property type="match status" value="1"/>
</dbReference>
<dbReference type="CDD" id="cd16922">
    <property type="entry name" value="HATPase_EvgS-ArcB-TorS-like"/>
    <property type="match status" value="1"/>
</dbReference>
<dbReference type="SMART" id="SM00388">
    <property type="entry name" value="HisKA"/>
    <property type="match status" value="1"/>
</dbReference>
<reference evidence="18" key="1">
    <citation type="submission" date="2021-04" db="EMBL/GenBank/DDBJ databases">
        <title>Draft genome sequence data of methanotrophic Methylovulum sp. strain S1L and Methylomonas sp. strain S2AM isolated from boreal lake water columns.</title>
        <authorList>
            <person name="Rissanen A.J."/>
            <person name="Mangayil R."/>
            <person name="Svenning M.M."/>
            <person name="Khanongnuch R."/>
        </authorList>
    </citation>
    <scope>NUCLEOTIDE SEQUENCE</scope>
    <source>
        <strain evidence="18">S2AM</strain>
    </source>
</reference>
<dbReference type="Gene3D" id="3.30.565.10">
    <property type="entry name" value="Histidine kinase-like ATPase, C-terminal domain"/>
    <property type="match status" value="1"/>
</dbReference>
<keyword evidence="12 14" id="KW-0472">Membrane</keyword>
<comment type="subcellular location">
    <subcellularLocation>
        <location evidence="2">Membrane</location>
    </subcellularLocation>
</comment>
<dbReference type="InterPro" id="IPR036097">
    <property type="entry name" value="HisK_dim/P_sf"/>
</dbReference>
<comment type="catalytic activity">
    <reaction evidence="1">
        <text>ATP + protein L-histidine = ADP + protein N-phospho-L-histidine.</text>
        <dbReference type="EC" id="2.7.13.3"/>
    </reaction>
</comment>
<dbReference type="SMART" id="SM00387">
    <property type="entry name" value="HATPase_c"/>
    <property type="match status" value="1"/>
</dbReference>
<evidence type="ECO:0000256" key="14">
    <source>
        <dbReference type="SAM" id="Phobius"/>
    </source>
</evidence>
<dbReference type="CDD" id="cd06225">
    <property type="entry name" value="HAMP"/>
    <property type="match status" value="1"/>
</dbReference>
<protein>
    <recommendedName>
        <fullName evidence="3">histidine kinase</fullName>
        <ecNumber evidence="3">2.7.13.3</ecNumber>
    </recommendedName>
</protein>
<dbReference type="FunFam" id="1.10.287.130:FF:000004">
    <property type="entry name" value="Ethylene receptor 1"/>
    <property type="match status" value="1"/>
</dbReference>
<keyword evidence="9" id="KW-0067">ATP-binding</keyword>
<evidence type="ECO:0000256" key="3">
    <source>
        <dbReference type="ARBA" id="ARBA00012438"/>
    </source>
</evidence>
<dbReference type="InterPro" id="IPR003660">
    <property type="entry name" value="HAMP_dom"/>
</dbReference>
<accession>A0A975MNH0</accession>
<dbReference type="SUPFAM" id="SSF47384">
    <property type="entry name" value="Homodimeric domain of signal transducing histidine kinase"/>
    <property type="match status" value="1"/>
</dbReference>
<evidence type="ECO:0000256" key="10">
    <source>
        <dbReference type="ARBA" id="ARBA00022989"/>
    </source>
</evidence>
<dbReference type="Pfam" id="PF17152">
    <property type="entry name" value="CHASE8"/>
    <property type="match status" value="1"/>
</dbReference>
<dbReference type="RefSeq" id="WP_215582361.1">
    <property type="nucleotide sequence ID" value="NZ_CP073754.1"/>
</dbReference>
<keyword evidence="7" id="KW-0547">Nucleotide-binding</keyword>
<dbReference type="EMBL" id="CP073754">
    <property type="protein sequence ID" value="QWF70875.1"/>
    <property type="molecule type" value="Genomic_DNA"/>
</dbReference>
<keyword evidence="6 14" id="KW-0812">Transmembrane</keyword>
<keyword evidence="5" id="KW-0808">Transferase</keyword>
<dbReference type="Gene3D" id="3.40.50.2300">
    <property type="match status" value="1"/>
</dbReference>
<sequence length="634" mass="70566">MKSVLKTRASIVGKLAGILSLMIVLTLLVATVTLAVREYRDLQAKLDNKLVLTADMIGQNSSVALLFDDQKTTQEVLAALGHDAEITEGIIESVSGQTFAVYSKPAQQWQSFWPDNLPRTRQVSRMIYHNGDQLVGRISMTADLSQTYNSLFHNALINGGIVWIALCLAGLFVLRLQYGFLKPILQLADTARQIEKDHDYRKRAVYEGNDEIRVLAEAFNNMLAEIQRKESYLEDQVQQRTQALELAMRNAEAANQAKSQFLANMSHEIRTPMNAIFGLVELCLNQPLDNKPRAYLQRVETASRALMSIIDDILDFSKIEAGKMLLEAIPFDIMEMMEAVYATMRESAVSKGIQLLLECQNFNYTVIGDPYRLRQVLLNLIGNAIKFTEQGEVKVCCRESSRQLAQVCLEFSILDTGIGMTQDQQTKLFQPFSQGDSSVTRNYGGTGLGLVISKQLIEQMAGNICVSSQEHIGSVFTFTVKLDLADSLVLSPADPAQLVESSSDRLMKIRNARVLLVEDNEINRLVATELLTQAGLQVDVAENGARALEKLLHQNYACVLMDVQMPVMDGYQTTRLLRNMPGSRELPVIAMTASAMPADRESCLAAGMNDFISKPILPDKLYKILLKWVKPPSA</sequence>
<dbReference type="AlphaFoldDB" id="A0A975MNH0"/>
<evidence type="ECO:0000313" key="18">
    <source>
        <dbReference type="EMBL" id="QWF70875.1"/>
    </source>
</evidence>
<dbReference type="InterPro" id="IPR001789">
    <property type="entry name" value="Sig_transdc_resp-reg_receiver"/>
</dbReference>
<keyword evidence="10 14" id="KW-1133">Transmembrane helix</keyword>
<dbReference type="Pfam" id="PF00072">
    <property type="entry name" value="Response_reg"/>
    <property type="match status" value="1"/>
</dbReference>
<dbReference type="InterPro" id="IPR005467">
    <property type="entry name" value="His_kinase_dom"/>
</dbReference>
<proteinExistence type="predicted"/>
<dbReference type="Gene3D" id="1.10.8.500">
    <property type="entry name" value="HAMP domain in histidine kinase"/>
    <property type="match status" value="1"/>
</dbReference>
<dbReference type="FunFam" id="3.30.565.10:FF:000010">
    <property type="entry name" value="Sensor histidine kinase RcsC"/>
    <property type="match status" value="1"/>
</dbReference>
<dbReference type="InterPro" id="IPR003661">
    <property type="entry name" value="HisK_dim/P_dom"/>
</dbReference>
<dbReference type="GO" id="GO:0005524">
    <property type="term" value="F:ATP binding"/>
    <property type="evidence" value="ECO:0007669"/>
    <property type="project" value="UniProtKB-KW"/>
</dbReference>
<dbReference type="PANTHER" id="PTHR45339">
    <property type="entry name" value="HYBRID SIGNAL TRANSDUCTION HISTIDINE KINASE J"/>
    <property type="match status" value="1"/>
</dbReference>
<dbReference type="PROSITE" id="PS50110">
    <property type="entry name" value="RESPONSE_REGULATORY"/>
    <property type="match status" value="1"/>
</dbReference>
<feature type="domain" description="Response regulatory" evidence="16">
    <location>
        <begin position="513"/>
        <end position="629"/>
    </location>
</feature>
<dbReference type="Pfam" id="PF00672">
    <property type="entry name" value="HAMP"/>
    <property type="match status" value="1"/>
</dbReference>
<feature type="transmembrane region" description="Helical" evidence="14">
    <location>
        <begin position="155"/>
        <end position="174"/>
    </location>
</feature>
<evidence type="ECO:0000256" key="11">
    <source>
        <dbReference type="ARBA" id="ARBA00023012"/>
    </source>
</evidence>
<dbReference type="SMART" id="SM00448">
    <property type="entry name" value="REC"/>
    <property type="match status" value="1"/>
</dbReference>
<feature type="domain" description="HAMP" evidence="17">
    <location>
        <begin position="178"/>
        <end position="231"/>
    </location>
</feature>
<evidence type="ECO:0000256" key="1">
    <source>
        <dbReference type="ARBA" id="ARBA00000085"/>
    </source>
</evidence>
<evidence type="ECO:0000256" key="2">
    <source>
        <dbReference type="ARBA" id="ARBA00004370"/>
    </source>
</evidence>
<dbReference type="PROSITE" id="PS50109">
    <property type="entry name" value="HIS_KIN"/>
    <property type="match status" value="1"/>
</dbReference>
<dbReference type="SUPFAM" id="SSF55874">
    <property type="entry name" value="ATPase domain of HSP90 chaperone/DNA topoisomerase II/histidine kinase"/>
    <property type="match status" value="1"/>
</dbReference>
<dbReference type="EC" id="2.7.13.3" evidence="3"/>
<dbReference type="Pfam" id="PF02518">
    <property type="entry name" value="HATPase_c"/>
    <property type="match status" value="1"/>
</dbReference>
<evidence type="ECO:0000256" key="9">
    <source>
        <dbReference type="ARBA" id="ARBA00022840"/>
    </source>
</evidence>
<feature type="modified residue" description="4-aspartylphosphate" evidence="13">
    <location>
        <position position="562"/>
    </location>
</feature>
<dbReference type="CDD" id="cd17546">
    <property type="entry name" value="REC_hyHK_CKI1_RcsC-like"/>
    <property type="match status" value="1"/>
</dbReference>
<keyword evidence="11" id="KW-0902">Two-component regulatory system</keyword>
<evidence type="ECO:0000256" key="12">
    <source>
        <dbReference type="ARBA" id="ARBA00023136"/>
    </source>
</evidence>
<dbReference type="Gene3D" id="1.10.287.130">
    <property type="match status" value="1"/>
</dbReference>
<dbReference type="SUPFAM" id="SSF158472">
    <property type="entry name" value="HAMP domain-like"/>
    <property type="match status" value="1"/>
</dbReference>
<name>A0A975MNH0_9GAMM</name>
<dbReference type="InterPro" id="IPR011006">
    <property type="entry name" value="CheY-like_superfamily"/>
</dbReference>
<dbReference type="InterPro" id="IPR033417">
    <property type="entry name" value="CHASE8"/>
</dbReference>
<dbReference type="PROSITE" id="PS50885">
    <property type="entry name" value="HAMP"/>
    <property type="match status" value="1"/>
</dbReference>
<feature type="domain" description="Histidine kinase" evidence="15">
    <location>
        <begin position="264"/>
        <end position="484"/>
    </location>
</feature>
<evidence type="ECO:0000256" key="13">
    <source>
        <dbReference type="PROSITE-ProRule" id="PRU00169"/>
    </source>
</evidence>
<evidence type="ECO:0000256" key="5">
    <source>
        <dbReference type="ARBA" id="ARBA00022679"/>
    </source>
</evidence>
<dbReference type="Pfam" id="PF00512">
    <property type="entry name" value="HisKA"/>
    <property type="match status" value="1"/>
</dbReference>
<dbReference type="Proteomes" id="UP000676649">
    <property type="component" value="Chromosome"/>
</dbReference>
<keyword evidence="4 13" id="KW-0597">Phosphoprotein</keyword>
<feature type="transmembrane region" description="Helical" evidence="14">
    <location>
        <begin position="12"/>
        <end position="36"/>
    </location>
</feature>
<dbReference type="SUPFAM" id="SSF52172">
    <property type="entry name" value="CheY-like"/>
    <property type="match status" value="1"/>
</dbReference>
<dbReference type="CDD" id="cd00082">
    <property type="entry name" value="HisKA"/>
    <property type="match status" value="1"/>
</dbReference>
<dbReference type="InterPro" id="IPR003594">
    <property type="entry name" value="HATPase_dom"/>
</dbReference>
<evidence type="ECO:0000259" key="16">
    <source>
        <dbReference type="PROSITE" id="PS50110"/>
    </source>
</evidence>
<evidence type="ECO:0000256" key="7">
    <source>
        <dbReference type="ARBA" id="ARBA00022741"/>
    </source>
</evidence>
<dbReference type="PRINTS" id="PR00344">
    <property type="entry name" value="BCTRLSENSOR"/>
</dbReference>